<evidence type="ECO:0000256" key="1">
    <source>
        <dbReference type="SAM" id="Coils"/>
    </source>
</evidence>
<dbReference type="Proteomes" id="UP000515377">
    <property type="component" value="Chromosome"/>
</dbReference>
<evidence type="ECO:0000313" key="3">
    <source>
        <dbReference type="Proteomes" id="UP000515377"/>
    </source>
</evidence>
<evidence type="ECO:0000313" key="2">
    <source>
        <dbReference type="EMBL" id="QNG47965.1"/>
    </source>
</evidence>
<dbReference type="AlphaFoldDB" id="A0A9X7YEU3"/>
<organism evidence="2 3">
    <name type="scientific">Sphingobium yanoikuyae</name>
    <name type="common">Sphingomonas yanoikuyae</name>
    <dbReference type="NCBI Taxonomy" id="13690"/>
    <lineage>
        <taxon>Bacteria</taxon>
        <taxon>Pseudomonadati</taxon>
        <taxon>Pseudomonadota</taxon>
        <taxon>Alphaproteobacteria</taxon>
        <taxon>Sphingomonadales</taxon>
        <taxon>Sphingomonadaceae</taxon>
        <taxon>Sphingobium</taxon>
    </lineage>
</organism>
<reference evidence="2 3" key="1">
    <citation type="submission" date="2020-07" db="EMBL/GenBank/DDBJ databases">
        <title>Whole genome sequence of Sphingobium yanoikuyae A3.</title>
        <authorList>
            <person name="Han S.-S."/>
        </authorList>
    </citation>
    <scope>NUCLEOTIDE SEQUENCE [LARGE SCALE GENOMIC DNA]</scope>
    <source>
        <strain evidence="2 3">A3</strain>
    </source>
</reference>
<name>A0A9X7YEU3_SPHYA</name>
<feature type="coiled-coil region" evidence="1">
    <location>
        <begin position="375"/>
        <end position="430"/>
    </location>
</feature>
<sequence>MAKPSEKLDKEAGSSGPILTPLFIHSGFRASSTWFWSKVRADPNCMAFYEPFNEQLAHLSHRTLFEARADNWRSHHPDGKPYMLEYAGTLTESEGVPHFPIERWPGEKFIGQEGINGPLDEDVEVYTQTLIGQAHCGGLIPVLSCCRTLGRVAGLRTRFGGIHILLIRNLFHQWNSFAGQANFDNFYFLDMLLRSMELRDRDDFIGFATRVCDYQDTQSLGDWVSPLRFDMLFCYSVGFHLYFHLLARRHVDIVVDVNRLARAGREEQLGLADRIFALTALRVDLTDARESVDYPLHALTSEADCRIVINMFVEKIIGLTRANEDEVAFLQQQLDSMWEEHGRFEVYTAGAAELIERGKRDREKAAEADATKIALASVTQDAVALRERIALLRRKIEARDKAMEKLVRRAERQAASLELAEARLANAELRLALE</sequence>
<protein>
    <submittedName>
        <fullName evidence="2">Uncharacterized protein</fullName>
    </submittedName>
</protein>
<proteinExistence type="predicted"/>
<accession>A0A9X7YEU3</accession>
<keyword evidence="1" id="KW-0175">Coiled coil</keyword>
<dbReference type="EMBL" id="CP060122">
    <property type="protein sequence ID" value="QNG47965.1"/>
    <property type="molecule type" value="Genomic_DNA"/>
</dbReference>
<gene>
    <name evidence="2" type="ORF">H3V42_10480</name>
</gene>